<evidence type="ECO:0000313" key="2">
    <source>
        <dbReference type="Proteomes" id="UP000822476"/>
    </source>
</evidence>
<dbReference type="OrthoDB" id="6256533at2759"/>
<gene>
    <name evidence="1" type="ORF">EG68_07115</name>
</gene>
<dbReference type="EMBL" id="JTDE01022119">
    <property type="protein sequence ID" value="KAF7232046.1"/>
    <property type="molecule type" value="Genomic_DNA"/>
</dbReference>
<reference evidence="1" key="1">
    <citation type="submission" date="2019-07" db="EMBL/GenBank/DDBJ databases">
        <title>Annotation for the trematode Paragonimus miyazaki's.</title>
        <authorList>
            <person name="Choi Y.-J."/>
        </authorList>
    </citation>
    <scope>NUCLEOTIDE SEQUENCE</scope>
    <source>
        <strain evidence="1">Japan</strain>
    </source>
</reference>
<dbReference type="AlphaFoldDB" id="A0A8S9Y8D9"/>
<comment type="caution">
    <text evidence="1">The sequence shown here is derived from an EMBL/GenBank/DDBJ whole genome shotgun (WGS) entry which is preliminary data.</text>
</comment>
<protein>
    <submittedName>
        <fullName evidence="1">Uncharacterized protein</fullName>
    </submittedName>
</protein>
<organism evidence="1 2">
    <name type="scientific">Paragonimus skrjabini miyazakii</name>
    <dbReference type="NCBI Taxonomy" id="59628"/>
    <lineage>
        <taxon>Eukaryota</taxon>
        <taxon>Metazoa</taxon>
        <taxon>Spiralia</taxon>
        <taxon>Lophotrochozoa</taxon>
        <taxon>Platyhelminthes</taxon>
        <taxon>Trematoda</taxon>
        <taxon>Digenea</taxon>
        <taxon>Plagiorchiida</taxon>
        <taxon>Troglotremata</taxon>
        <taxon>Troglotrematidae</taxon>
        <taxon>Paragonimus</taxon>
    </lineage>
</organism>
<name>A0A8S9Y8D9_9TREM</name>
<accession>A0A8S9Y8D9</accession>
<keyword evidence="2" id="KW-1185">Reference proteome</keyword>
<sequence length="533" mass="60821">MEAFAKEPLANTFLDKRERVMVKNKKQLMPKQIGIKLSRLRSKQISRKKLRQRFTNPQINRLVYPISSNCVNKCLIIPDQTNAHAVILGDTESRLDVQKETEYNCAQSNGSLHDKQLYHLRPIVCQPNPETAKTEYELIQWLNRLKPKLLLAPDGFLPNSTIRESILQKPVNVMAFKQQIQAHSTSSSEADSEIQHLLESRLMDHLEVGDIFSAISNLRTQLEAVWREEARVFLKNVMQEEKYRLDKLLSTETEKSTPDAIPYTPAPVQPRMRRPASLVSRNVILAVHNQKAKRSSPVESIFRKEPEFVEAKQEKPVECMPQVQFQTVFNQLVSHIGSRAQVYTIISAALGRDPQALGLISNILGNRLVRTSFFKTVRSPTYLFDFLATLLGSRTELRVTLSDIIDGNVDAFDRLACWIDSDTALFNMIQCYKDACREAQMIVQSYLPVSRSSSSIVDMLIDGNRSEESIAELINGVSYDMQKPISEQILQVAPETLRLISTALVSCDYKRLQEMKSAKITFIEQRQKENVIR</sequence>
<evidence type="ECO:0000313" key="1">
    <source>
        <dbReference type="EMBL" id="KAF7232046.1"/>
    </source>
</evidence>
<dbReference type="Proteomes" id="UP000822476">
    <property type="component" value="Unassembled WGS sequence"/>
</dbReference>
<proteinExistence type="predicted"/>